<keyword evidence="6" id="KW-1185">Reference proteome</keyword>
<sequence length="456" mass="47836">MRKRSIAVLSIIALAVTGITGYAVYNSNRVVPVDVRTREIGKGDITSTLLSSGRITSENSKSYFGSNLLVKEVYVKVGDRVEAGTPLVEFDTTDLETAVKQAEIQKSSAALQRASAADATASAKKTKSAMESQLSAARAALAASEKAVEEARKNLVNTELLETIIAGIRNGADPSAAVPEVTDPKLSEEDVKLLNSESFRIIIQELIKQNELNTVITSLSQALAQVPAVSDSQVKLLDNSVKAADLALTTARNRLVSAKGVLTAEFPGIVTYIGAVEGSYATVQTAAVTIKDDRTVYVAVELVQNDALKVSPGMPAKITYGGKEYRGSLSYLNPAATSVQSPLTGVSVTSASEATLGAKVKVDSPQGMIIDFTADVEITLDERNDVVSVPVEAVIFKKGGITTVFTVENGIATEREFEAGLSSVSSVEVVSGLEAGAVVVLNPPEGLESGEAVNVK</sequence>
<evidence type="ECO:0000256" key="1">
    <source>
        <dbReference type="ARBA" id="ARBA00004196"/>
    </source>
</evidence>
<dbReference type="PANTHER" id="PTHR32347">
    <property type="entry name" value="EFFLUX SYSTEM COMPONENT YKNX-RELATED"/>
    <property type="match status" value="1"/>
</dbReference>
<dbReference type="Gene3D" id="1.10.287.470">
    <property type="entry name" value="Helix hairpin bin"/>
    <property type="match status" value="1"/>
</dbReference>
<comment type="subcellular location">
    <subcellularLocation>
        <location evidence="1">Cell envelope</location>
    </subcellularLocation>
</comment>
<dbReference type="Gene3D" id="2.40.30.170">
    <property type="match status" value="1"/>
</dbReference>
<organism evidence="5 6">
    <name type="scientific">Youngiibacter fragilis 232.1</name>
    <dbReference type="NCBI Taxonomy" id="994573"/>
    <lineage>
        <taxon>Bacteria</taxon>
        <taxon>Bacillati</taxon>
        <taxon>Bacillota</taxon>
        <taxon>Clostridia</taxon>
        <taxon>Eubacteriales</taxon>
        <taxon>Clostridiaceae</taxon>
        <taxon>Youngiibacter</taxon>
    </lineage>
</organism>
<feature type="coiled-coil region" evidence="3">
    <location>
        <begin position="134"/>
        <end position="161"/>
    </location>
</feature>
<dbReference type="Proteomes" id="UP000017747">
    <property type="component" value="Unassembled WGS sequence"/>
</dbReference>
<dbReference type="EMBL" id="AXUN02000198">
    <property type="protein sequence ID" value="ETA79767.1"/>
    <property type="molecule type" value="Genomic_DNA"/>
</dbReference>
<dbReference type="InterPro" id="IPR050465">
    <property type="entry name" value="UPF0194_transport"/>
</dbReference>
<dbReference type="RefSeq" id="WP_023386214.1">
    <property type="nucleotide sequence ID" value="NZ_AXUN02000198.1"/>
</dbReference>
<reference evidence="5 6" key="1">
    <citation type="journal article" date="2014" name="Genome Announc.">
        <title>Genome Sequence of Youngiibacter fragilis, the Type Strain of the Genus Youngiibacter.</title>
        <authorList>
            <person name="Wawrik C.B."/>
            <person name="Callaghan A.V."/>
            <person name="Stamps B.W."/>
            <person name="Wawrik B."/>
        </authorList>
    </citation>
    <scope>NUCLEOTIDE SEQUENCE [LARGE SCALE GENOMIC DNA]</scope>
    <source>
        <strain evidence="5 6">232.1</strain>
    </source>
</reference>
<dbReference type="STRING" id="994573.T472_0214685"/>
<proteinExistence type="predicted"/>
<comment type="caution">
    <text evidence="5">The sequence shown here is derived from an EMBL/GenBank/DDBJ whole genome shotgun (WGS) entry which is preliminary data.</text>
</comment>
<feature type="domain" description="YknX-like C-terminal permuted SH3-like" evidence="4">
    <location>
        <begin position="387"/>
        <end position="455"/>
    </location>
</feature>
<accession>V7I458</accession>
<dbReference type="InterPro" id="IPR058637">
    <property type="entry name" value="YknX-like_C"/>
</dbReference>
<dbReference type="GO" id="GO:0030313">
    <property type="term" value="C:cell envelope"/>
    <property type="evidence" value="ECO:0007669"/>
    <property type="project" value="UniProtKB-SubCell"/>
</dbReference>
<evidence type="ECO:0000259" key="4">
    <source>
        <dbReference type="Pfam" id="PF25989"/>
    </source>
</evidence>
<evidence type="ECO:0000313" key="5">
    <source>
        <dbReference type="EMBL" id="ETA79767.1"/>
    </source>
</evidence>
<evidence type="ECO:0000256" key="2">
    <source>
        <dbReference type="ARBA" id="ARBA00023054"/>
    </source>
</evidence>
<dbReference type="OrthoDB" id="11589at2"/>
<evidence type="ECO:0000256" key="3">
    <source>
        <dbReference type="SAM" id="Coils"/>
    </source>
</evidence>
<dbReference type="Gene3D" id="2.40.50.100">
    <property type="match status" value="1"/>
</dbReference>
<dbReference type="Pfam" id="PF25989">
    <property type="entry name" value="YknX_C"/>
    <property type="match status" value="1"/>
</dbReference>
<dbReference type="AlphaFoldDB" id="V7I458"/>
<keyword evidence="2 3" id="KW-0175">Coiled coil</keyword>
<protein>
    <recommendedName>
        <fullName evidence="4">YknX-like C-terminal permuted SH3-like domain-containing protein</fullName>
    </recommendedName>
</protein>
<dbReference type="PANTHER" id="PTHR32347:SF14">
    <property type="entry name" value="EFFLUX SYSTEM COMPONENT YKNX-RELATED"/>
    <property type="match status" value="1"/>
</dbReference>
<name>V7I458_9CLOT</name>
<evidence type="ECO:0000313" key="6">
    <source>
        <dbReference type="Proteomes" id="UP000017747"/>
    </source>
</evidence>
<dbReference type="eggNOG" id="COG0845">
    <property type="taxonomic scope" value="Bacteria"/>
</dbReference>
<gene>
    <name evidence="5" type="ORF">T472_0214685</name>
</gene>
<dbReference type="Gene3D" id="2.40.420.20">
    <property type="match status" value="1"/>
</dbReference>